<dbReference type="GO" id="GO:0008934">
    <property type="term" value="F:inositol monophosphate 1-phosphatase activity"/>
    <property type="evidence" value="ECO:0007669"/>
    <property type="project" value="TreeGrafter"/>
</dbReference>
<feature type="binding site" evidence="9">
    <location>
        <position position="87"/>
    </location>
    <ligand>
        <name>Mg(2+)</name>
        <dbReference type="ChEBI" id="CHEBI:18420"/>
        <label>1</label>
        <note>catalytic</note>
    </ligand>
</feature>
<keyword evidence="6 9" id="KW-0479">Metal-binding</keyword>
<dbReference type="Gene3D" id="3.30.540.10">
    <property type="entry name" value="Fructose-1,6-Bisphosphatase, subunit A, domain 1"/>
    <property type="match status" value="1"/>
</dbReference>
<evidence type="ECO:0000256" key="6">
    <source>
        <dbReference type="ARBA" id="ARBA00022723"/>
    </source>
</evidence>
<feature type="binding site" evidence="9">
    <location>
        <position position="71"/>
    </location>
    <ligand>
        <name>Mg(2+)</name>
        <dbReference type="ChEBI" id="CHEBI:18420"/>
        <label>1</label>
        <note>catalytic</note>
    </ligand>
</feature>
<evidence type="ECO:0000313" key="11">
    <source>
        <dbReference type="Proteomes" id="UP000199582"/>
    </source>
</evidence>
<dbReference type="OrthoDB" id="9785695at2"/>
<dbReference type="InterPro" id="IPR000760">
    <property type="entry name" value="Inositol_monophosphatase-like"/>
</dbReference>
<dbReference type="GO" id="GO:0006020">
    <property type="term" value="P:inositol metabolic process"/>
    <property type="evidence" value="ECO:0007669"/>
    <property type="project" value="TreeGrafter"/>
</dbReference>
<evidence type="ECO:0000256" key="7">
    <source>
        <dbReference type="ARBA" id="ARBA00022801"/>
    </source>
</evidence>
<dbReference type="AlphaFoldDB" id="A0A1H7NXB7"/>
<evidence type="ECO:0000256" key="4">
    <source>
        <dbReference type="ARBA" id="ARBA00013106"/>
    </source>
</evidence>
<evidence type="ECO:0000256" key="8">
    <source>
        <dbReference type="ARBA" id="ARBA00022842"/>
    </source>
</evidence>
<reference evidence="10 11" key="1">
    <citation type="submission" date="2016-10" db="EMBL/GenBank/DDBJ databases">
        <authorList>
            <person name="de Groot N.N."/>
        </authorList>
    </citation>
    <scope>NUCLEOTIDE SEQUENCE [LARGE SCALE GENOMIC DNA]</scope>
    <source>
        <strain evidence="10 11">DSM 100674</strain>
    </source>
</reference>
<proteinExistence type="inferred from homology"/>
<dbReference type="GO" id="GO:0046872">
    <property type="term" value="F:metal ion binding"/>
    <property type="evidence" value="ECO:0007669"/>
    <property type="project" value="UniProtKB-KW"/>
</dbReference>
<keyword evidence="7" id="KW-0378">Hydrolase</keyword>
<dbReference type="Pfam" id="PF00459">
    <property type="entry name" value="Inositol_P"/>
    <property type="match status" value="1"/>
</dbReference>
<evidence type="ECO:0000256" key="3">
    <source>
        <dbReference type="ARBA" id="ARBA00009759"/>
    </source>
</evidence>
<dbReference type="EC" id="3.1.3.25" evidence="4"/>
<dbReference type="PANTHER" id="PTHR20854">
    <property type="entry name" value="INOSITOL MONOPHOSPHATASE"/>
    <property type="match status" value="1"/>
</dbReference>
<accession>A0A1H7NXB7</accession>
<dbReference type="GO" id="GO:0007165">
    <property type="term" value="P:signal transduction"/>
    <property type="evidence" value="ECO:0007669"/>
    <property type="project" value="TreeGrafter"/>
</dbReference>
<name>A0A1H7NXB7_9RHOB</name>
<dbReference type="SUPFAM" id="SSF56655">
    <property type="entry name" value="Carbohydrate phosphatase"/>
    <property type="match status" value="1"/>
</dbReference>
<comment type="similarity">
    <text evidence="3">Belongs to the inositol monophosphatase superfamily.</text>
</comment>
<evidence type="ECO:0000256" key="2">
    <source>
        <dbReference type="ARBA" id="ARBA00001946"/>
    </source>
</evidence>
<sequence>MSPALDLQTRLDTALDIAGAAGEVALRHFNGTLSIASKDDASPVTVADQETEQYIRHRLQAHFPQDGIYGEEYGASGLDRETVWVIDPIDGTRSFIAGVPLFGLLMAMMRDDKAQIGICRLPALGQVYAAARGLGATLNGRPISVSGQTDLNRAMLFINEGEKIHTDHPHLFDRLLGAGALRRLSYDCQPHALVAAGQVDAVVDYGLKPYDYLPMIPIVQEAGGTITDWSGAPLDLTSDGRVVTAATAELHAALLDLLSHARP</sequence>
<gene>
    <name evidence="10" type="ORF">SAMN05443999_104255</name>
</gene>
<dbReference type="FunFam" id="3.30.540.10:FF:000003">
    <property type="entry name" value="Inositol-1-monophosphatase"/>
    <property type="match status" value="1"/>
</dbReference>
<dbReference type="PRINTS" id="PR00377">
    <property type="entry name" value="IMPHPHTASES"/>
</dbReference>
<feature type="binding site" evidence="9">
    <location>
        <position position="211"/>
    </location>
    <ligand>
        <name>Mg(2+)</name>
        <dbReference type="ChEBI" id="CHEBI:18420"/>
        <label>1</label>
        <note>catalytic</note>
    </ligand>
</feature>
<evidence type="ECO:0000313" key="10">
    <source>
        <dbReference type="EMBL" id="SEL28193.1"/>
    </source>
</evidence>
<evidence type="ECO:0000256" key="1">
    <source>
        <dbReference type="ARBA" id="ARBA00001033"/>
    </source>
</evidence>
<feature type="binding site" evidence="9">
    <location>
        <position position="90"/>
    </location>
    <ligand>
        <name>Mg(2+)</name>
        <dbReference type="ChEBI" id="CHEBI:18420"/>
        <label>2</label>
    </ligand>
</feature>
<dbReference type="Gene3D" id="3.40.190.80">
    <property type="match status" value="1"/>
</dbReference>
<evidence type="ECO:0000256" key="9">
    <source>
        <dbReference type="PIRSR" id="PIRSR600760-2"/>
    </source>
</evidence>
<dbReference type="Proteomes" id="UP000199582">
    <property type="component" value="Unassembled WGS sequence"/>
</dbReference>
<comment type="cofactor">
    <cofactor evidence="2 9">
        <name>Mg(2+)</name>
        <dbReference type="ChEBI" id="CHEBI:18420"/>
    </cofactor>
</comment>
<keyword evidence="11" id="KW-1185">Reference proteome</keyword>
<keyword evidence="8 9" id="KW-0460">Magnesium</keyword>
<organism evidence="10 11">
    <name type="scientific">Roseovarius azorensis</name>
    <dbReference type="NCBI Taxonomy" id="1287727"/>
    <lineage>
        <taxon>Bacteria</taxon>
        <taxon>Pseudomonadati</taxon>
        <taxon>Pseudomonadota</taxon>
        <taxon>Alphaproteobacteria</taxon>
        <taxon>Rhodobacterales</taxon>
        <taxon>Roseobacteraceae</taxon>
        <taxon>Roseovarius</taxon>
    </lineage>
</organism>
<dbReference type="STRING" id="1287727.SAMN05443999_104255"/>
<dbReference type="RefSeq" id="WP_093035018.1">
    <property type="nucleotide sequence ID" value="NZ_FOAG01000004.1"/>
</dbReference>
<protein>
    <recommendedName>
        <fullName evidence="5">Inositol-1-monophosphatase</fullName>
        <ecNumber evidence="4">3.1.3.25</ecNumber>
    </recommendedName>
</protein>
<dbReference type="EMBL" id="FOAG01000004">
    <property type="protein sequence ID" value="SEL28193.1"/>
    <property type="molecule type" value="Genomic_DNA"/>
</dbReference>
<feature type="binding site" evidence="9">
    <location>
        <position position="89"/>
    </location>
    <ligand>
        <name>Mg(2+)</name>
        <dbReference type="ChEBI" id="CHEBI:18420"/>
        <label>1</label>
        <note>catalytic</note>
    </ligand>
</feature>
<evidence type="ECO:0000256" key="5">
    <source>
        <dbReference type="ARBA" id="ARBA00019784"/>
    </source>
</evidence>
<dbReference type="PANTHER" id="PTHR20854:SF4">
    <property type="entry name" value="INOSITOL-1-MONOPHOSPHATASE-RELATED"/>
    <property type="match status" value="1"/>
</dbReference>
<comment type="catalytic activity">
    <reaction evidence="1">
        <text>a myo-inositol phosphate + H2O = myo-inositol + phosphate</text>
        <dbReference type="Rhea" id="RHEA:24056"/>
        <dbReference type="ChEBI" id="CHEBI:15377"/>
        <dbReference type="ChEBI" id="CHEBI:17268"/>
        <dbReference type="ChEBI" id="CHEBI:43474"/>
        <dbReference type="ChEBI" id="CHEBI:84139"/>
        <dbReference type="EC" id="3.1.3.25"/>
    </reaction>
</comment>